<organism evidence="1 2">
    <name type="scientific">Bacteroides oleiciplenus</name>
    <dbReference type="NCBI Taxonomy" id="626931"/>
    <lineage>
        <taxon>Bacteria</taxon>
        <taxon>Pseudomonadati</taxon>
        <taxon>Bacteroidota</taxon>
        <taxon>Bacteroidia</taxon>
        <taxon>Bacteroidales</taxon>
        <taxon>Bacteroidaceae</taxon>
        <taxon>Bacteroides</taxon>
    </lineage>
</organism>
<evidence type="ECO:0000313" key="2">
    <source>
        <dbReference type="Proteomes" id="UP000260983"/>
    </source>
</evidence>
<accession>A0A3E5B6S6</accession>
<name>A0A3E5B6S6_9BACE</name>
<comment type="caution">
    <text evidence="1">The sequence shown here is derived from an EMBL/GenBank/DDBJ whole genome shotgun (WGS) entry which is preliminary data.</text>
</comment>
<reference evidence="1 2" key="1">
    <citation type="submission" date="2018-08" db="EMBL/GenBank/DDBJ databases">
        <title>A genome reference for cultivated species of the human gut microbiota.</title>
        <authorList>
            <person name="Zou Y."/>
            <person name="Xue W."/>
            <person name="Luo G."/>
        </authorList>
    </citation>
    <scope>NUCLEOTIDE SEQUENCE [LARGE SCALE GENOMIC DNA]</scope>
    <source>
        <strain evidence="1 2">OM05-15BH</strain>
    </source>
</reference>
<protein>
    <submittedName>
        <fullName evidence="1">Uncharacterized protein</fullName>
    </submittedName>
</protein>
<dbReference type="AlphaFoldDB" id="A0A3E5B6S6"/>
<dbReference type="EMBL" id="QSUL01000011">
    <property type="protein sequence ID" value="RGN33219.1"/>
    <property type="molecule type" value="Genomic_DNA"/>
</dbReference>
<proteinExistence type="predicted"/>
<sequence>MFSLDVVTHKWVNRVEGLPPITNKMCVTRSKEKVGKYAPVRMYVRVHYYKREMCFCEFVGIRFNDDEIDE</sequence>
<dbReference type="Proteomes" id="UP000260983">
    <property type="component" value="Unassembled WGS sequence"/>
</dbReference>
<evidence type="ECO:0000313" key="1">
    <source>
        <dbReference type="EMBL" id="RGN33219.1"/>
    </source>
</evidence>
<gene>
    <name evidence="1" type="ORF">DXB65_15905</name>
</gene>